<feature type="compositionally biased region" description="Polar residues" evidence="1">
    <location>
        <begin position="8"/>
        <end position="18"/>
    </location>
</feature>
<evidence type="ECO:0000256" key="1">
    <source>
        <dbReference type="SAM" id="MobiDB-lite"/>
    </source>
</evidence>
<name>B0MX39_9BACT</name>
<accession>B0MX39</accession>
<protein>
    <submittedName>
        <fullName evidence="2">Uncharacterized protein</fullName>
    </submittedName>
</protein>
<evidence type="ECO:0000313" key="3">
    <source>
        <dbReference type="Proteomes" id="UP000005819"/>
    </source>
</evidence>
<feature type="region of interest" description="Disordered" evidence="1">
    <location>
        <begin position="1"/>
        <end position="39"/>
    </location>
</feature>
<organism evidence="2 3">
    <name type="scientific">Alistipes putredinis DSM 17216</name>
    <dbReference type="NCBI Taxonomy" id="445970"/>
    <lineage>
        <taxon>Bacteria</taxon>
        <taxon>Pseudomonadati</taxon>
        <taxon>Bacteroidota</taxon>
        <taxon>Bacteroidia</taxon>
        <taxon>Bacteroidales</taxon>
        <taxon>Rikenellaceae</taxon>
        <taxon>Alistipes</taxon>
    </lineage>
</organism>
<keyword evidence="3" id="KW-1185">Reference proteome</keyword>
<dbReference type="HOGENOM" id="CLU_3303654_0_0_10"/>
<comment type="caution">
    <text evidence="2">The sequence shown here is derived from an EMBL/GenBank/DDBJ whole genome shotgun (WGS) entry which is preliminary data.</text>
</comment>
<evidence type="ECO:0000313" key="2">
    <source>
        <dbReference type="EMBL" id="EDS02256.1"/>
    </source>
</evidence>
<reference evidence="2" key="2">
    <citation type="submission" date="2013-09" db="EMBL/GenBank/DDBJ databases">
        <title>Draft genome sequence of Alistipes putredinis (DSM 17216).</title>
        <authorList>
            <person name="Sudarsanam P."/>
            <person name="Ley R."/>
            <person name="Guruge J."/>
            <person name="Turnbaugh P.J."/>
            <person name="Mahowald M."/>
            <person name="Liep D."/>
            <person name="Gordon J."/>
        </authorList>
    </citation>
    <scope>NUCLEOTIDE SEQUENCE</scope>
    <source>
        <strain evidence="2">DSM 17216</strain>
    </source>
</reference>
<proteinExistence type="predicted"/>
<dbReference type="EMBL" id="ABFK02000020">
    <property type="protein sequence ID" value="EDS02256.1"/>
    <property type="molecule type" value="Genomic_DNA"/>
</dbReference>
<reference evidence="2" key="1">
    <citation type="submission" date="2007-10" db="EMBL/GenBank/DDBJ databases">
        <authorList>
            <person name="Fulton L."/>
            <person name="Clifton S."/>
            <person name="Fulton B."/>
            <person name="Xu J."/>
            <person name="Minx P."/>
            <person name="Pepin K.H."/>
            <person name="Johnson M."/>
            <person name="Thiruvilangam P."/>
            <person name="Bhonagiri V."/>
            <person name="Nash W.E."/>
            <person name="Mardis E.R."/>
            <person name="Wilson R.K."/>
        </authorList>
    </citation>
    <scope>NUCLEOTIDE SEQUENCE [LARGE SCALE GENOMIC DNA]</scope>
    <source>
        <strain evidence="2">DSM 17216</strain>
    </source>
</reference>
<sequence>MSGLKKPTATTAPQNEKCSSVGRHRFPAYDNEPKLCLKT</sequence>
<dbReference type="AlphaFoldDB" id="B0MX39"/>
<dbReference type="Proteomes" id="UP000005819">
    <property type="component" value="Unassembled WGS sequence"/>
</dbReference>
<gene>
    <name evidence="2" type="ORF">ALIPUT_01775</name>
</gene>